<dbReference type="InterPro" id="IPR011990">
    <property type="entry name" value="TPR-like_helical_dom_sf"/>
</dbReference>
<evidence type="ECO:0000256" key="1">
    <source>
        <dbReference type="ARBA" id="ARBA00007626"/>
    </source>
</evidence>
<comment type="similarity">
    <text evidence="1">Belongs to the PPR family. P subfamily.</text>
</comment>
<dbReference type="PANTHER" id="PTHR45717">
    <property type="entry name" value="OS12G0527900 PROTEIN"/>
    <property type="match status" value="1"/>
</dbReference>
<evidence type="ECO:0000313" key="3">
    <source>
        <dbReference type="Proteomes" id="UP000436088"/>
    </source>
</evidence>
<dbReference type="AlphaFoldDB" id="A0A6A2YH22"/>
<proteinExistence type="inferred from homology"/>
<organism evidence="2 3">
    <name type="scientific">Hibiscus syriacus</name>
    <name type="common">Rose of Sharon</name>
    <dbReference type="NCBI Taxonomy" id="106335"/>
    <lineage>
        <taxon>Eukaryota</taxon>
        <taxon>Viridiplantae</taxon>
        <taxon>Streptophyta</taxon>
        <taxon>Embryophyta</taxon>
        <taxon>Tracheophyta</taxon>
        <taxon>Spermatophyta</taxon>
        <taxon>Magnoliopsida</taxon>
        <taxon>eudicotyledons</taxon>
        <taxon>Gunneridae</taxon>
        <taxon>Pentapetalae</taxon>
        <taxon>rosids</taxon>
        <taxon>malvids</taxon>
        <taxon>Malvales</taxon>
        <taxon>Malvaceae</taxon>
        <taxon>Malvoideae</taxon>
        <taxon>Hibiscus</taxon>
    </lineage>
</organism>
<dbReference type="Proteomes" id="UP000436088">
    <property type="component" value="Unassembled WGS sequence"/>
</dbReference>
<reference evidence="2" key="1">
    <citation type="submission" date="2019-09" db="EMBL/GenBank/DDBJ databases">
        <title>Draft genome information of white flower Hibiscus syriacus.</title>
        <authorList>
            <person name="Kim Y.-M."/>
        </authorList>
    </citation>
    <scope>NUCLEOTIDE SEQUENCE [LARGE SCALE GENOMIC DNA]</scope>
    <source>
        <strain evidence="2">YM2019G1</strain>
    </source>
</reference>
<protein>
    <recommendedName>
        <fullName evidence="4">Pentatricopeptide repeat-containing protein</fullName>
    </recommendedName>
</protein>
<accession>A0A6A2YH22</accession>
<comment type="caution">
    <text evidence="2">The sequence shown here is derived from an EMBL/GenBank/DDBJ whole genome shotgun (WGS) entry which is preliminary data.</text>
</comment>
<dbReference type="EMBL" id="VEPZ02001375">
    <property type="protein sequence ID" value="KAE8676799.1"/>
    <property type="molecule type" value="Genomic_DNA"/>
</dbReference>
<gene>
    <name evidence="2" type="ORF">F3Y22_tig00111582pilonHSYRG01210</name>
</gene>
<keyword evidence="3" id="KW-1185">Reference proteome</keyword>
<evidence type="ECO:0008006" key="4">
    <source>
        <dbReference type="Google" id="ProtNLM"/>
    </source>
</evidence>
<dbReference type="PANTHER" id="PTHR45717:SF3">
    <property type="entry name" value="OS04G0544400 PROTEIN"/>
    <property type="match status" value="1"/>
</dbReference>
<evidence type="ECO:0000313" key="2">
    <source>
        <dbReference type="EMBL" id="KAE8676799.1"/>
    </source>
</evidence>
<name>A0A6A2YH22_HIBSY</name>
<dbReference type="Gene3D" id="1.25.40.10">
    <property type="entry name" value="Tetratricopeptide repeat domain"/>
    <property type="match status" value="1"/>
</dbReference>
<dbReference type="GO" id="GO:0005739">
    <property type="term" value="C:mitochondrion"/>
    <property type="evidence" value="ECO:0007669"/>
    <property type="project" value="TreeGrafter"/>
</dbReference>
<sequence length="119" mass="13985">MENPELGSASVLNNWEKGGSKFTKWELYRVVKELRKYRRYKQALEVYEWMNIRSERFRFSASDAAIELDLISKVHGVSSAEDYFLQLPDTLKDKRIYGALLNAYVRARMQEKAESQLTI</sequence>